<evidence type="ECO:0000313" key="2">
    <source>
        <dbReference type="Proteomes" id="UP000137612"/>
    </source>
</evidence>
<organismHost>
    <name type="scientific">Culicoides</name>
    <dbReference type="NCBI Taxonomy" id="58271"/>
</organismHost>
<name>A0A0A0VBA2_BEFV</name>
<proteinExistence type="predicted"/>
<evidence type="ECO:0000313" key="1">
    <source>
        <dbReference type="EMBL" id="AIW62186.1"/>
    </source>
</evidence>
<accession>A0A0A0VBA2</accession>
<protein>
    <submittedName>
        <fullName evidence="1">Alpha 3 protein</fullName>
    </submittedName>
</protein>
<organismHost>
    <name type="scientific">Bubalus bubalis</name>
    <name type="common">Domestic water buffalo</name>
    <dbReference type="NCBI Taxonomy" id="89462"/>
</organismHost>
<reference evidence="1 2" key="1">
    <citation type="submission" date="2014-08" db="EMBL/GenBank/DDBJ databases">
        <title>Complete Genome Sequence of a Chinese Isolate of Bovine ephemeral fever virus.</title>
        <authorList>
            <person name="Wang J."/>
            <person name="Yin H."/>
            <person name="Zheng F."/>
            <person name="Gao S."/>
        </authorList>
    </citation>
    <scope>NUCLEOTIDE SEQUENCE [LARGE SCALE GENOMIC DNA]</scope>
    <source>
        <strain evidence="1">Bovine/China/Henan1/2012</strain>
    </source>
</reference>
<dbReference type="EMBL" id="KM276084">
    <property type="protein sequence ID" value="AIW62186.1"/>
    <property type="molecule type" value="Viral_cRNA"/>
</dbReference>
<dbReference type="Proteomes" id="UP000137612">
    <property type="component" value="Genome"/>
</dbReference>
<gene>
    <name evidence="1" type="primary">alpha</name>
</gene>
<organismHost>
    <name type="scientific">Bos taurus</name>
    <name type="common">Bovine</name>
    <dbReference type="NCBI Taxonomy" id="9913"/>
</organismHost>
<organismHost>
    <name type="scientific">Syncerus caffer</name>
    <name type="common">African buffalo</name>
    <dbReference type="NCBI Taxonomy" id="9970"/>
</organismHost>
<sequence length="51" mass="5790">MEIDGGRLACPDEEGKIGHNAKGRSKLRLLSMAQHQRELVMFGRCKETDYL</sequence>
<organism evidence="1 2">
    <name type="scientific">Bovine ephemeral fever virus</name>
    <name type="common">BEFV</name>
    <dbReference type="NCBI Taxonomy" id="11303"/>
    <lineage>
        <taxon>Viruses</taxon>
        <taxon>Riboviria</taxon>
        <taxon>Orthornavirae</taxon>
        <taxon>Negarnaviricota</taxon>
        <taxon>Haploviricotina</taxon>
        <taxon>Monjiviricetes</taxon>
        <taxon>Mononegavirales</taxon>
        <taxon>Rhabdoviridae</taxon>
        <taxon>Alpharhabdovirinae</taxon>
        <taxon>Ephemerovirus</taxon>
        <taxon>Ephemerovirus febris</taxon>
    </lineage>
</organism>